<accession>A0A1E7KWF8</accession>
<proteinExistence type="predicted"/>
<name>A0A1E7KWF8_9ACTN</name>
<gene>
    <name evidence="2" type="ORF">AN218_27320</name>
</gene>
<dbReference type="Proteomes" id="UP000176005">
    <property type="component" value="Unassembled WGS sequence"/>
</dbReference>
<evidence type="ECO:0000313" key="3">
    <source>
        <dbReference type="Proteomes" id="UP000176005"/>
    </source>
</evidence>
<protein>
    <submittedName>
        <fullName evidence="2">Uncharacterized protein</fullName>
    </submittedName>
</protein>
<evidence type="ECO:0000256" key="1">
    <source>
        <dbReference type="SAM" id="MobiDB-lite"/>
    </source>
</evidence>
<dbReference type="AlphaFoldDB" id="A0A1E7KWF8"/>
<organism evidence="2 3">
    <name type="scientific">Streptomyces nanshensis</name>
    <dbReference type="NCBI Taxonomy" id="518642"/>
    <lineage>
        <taxon>Bacteria</taxon>
        <taxon>Bacillati</taxon>
        <taxon>Actinomycetota</taxon>
        <taxon>Actinomycetes</taxon>
        <taxon>Kitasatosporales</taxon>
        <taxon>Streptomycetaceae</taxon>
        <taxon>Streptomyces</taxon>
    </lineage>
</organism>
<dbReference type="EMBL" id="LJGW01000432">
    <property type="protein sequence ID" value="OEV08268.1"/>
    <property type="molecule type" value="Genomic_DNA"/>
</dbReference>
<feature type="region of interest" description="Disordered" evidence="1">
    <location>
        <begin position="17"/>
        <end position="37"/>
    </location>
</feature>
<reference evidence="2 3" key="1">
    <citation type="journal article" date="2016" name="Front. Microbiol.">
        <title>Comparative Genomics Analysis of Streptomyces Species Reveals Their Adaptation to the Marine Environment and Their Diversity at the Genomic Level.</title>
        <authorList>
            <person name="Tian X."/>
            <person name="Zhang Z."/>
            <person name="Yang T."/>
            <person name="Chen M."/>
            <person name="Li J."/>
            <person name="Chen F."/>
            <person name="Yang J."/>
            <person name="Li W."/>
            <person name="Zhang B."/>
            <person name="Zhang Z."/>
            <person name="Wu J."/>
            <person name="Zhang C."/>
            <person name="Long L."/>
            <person name="Xiao J."/>
        </authorList>
    </citation>
    <scope>NUCLEOTIDE SEQUENCE [LARGE SCALE GENOMIC DNA]</scope>
    <source>
        <strain evidence="2 3">SCSIO 10429</strain>
    </source>
</reference>
<comment type="caution">
    <text evidence="2">The sequence shown here is derived from an EMBL/GenBank/DDBJ whole genome shotgun (WGS) entry which is preliminary data.</text>
</comment>
<sequence>MCAGVVALGGGTLATTADASTTKVPGHTQSSQQAAKPKHCRLVVGDPYKSGSRHLKANARYYCKKRANLVMRMHLTDKAQRSYRAGHSWRMNRTIGTGKGKGCTKYQLRVKAVAYKDDGGYYDLVATGHSHWKTICG</sequence>
<keyword evidence="3" id="KW-1185">Reference proteome</keyword>
<evidence type="ECO:0000313" key="2">
    <source>
        <dbReference type="EMBL" id="OEV08268.1"/>
    </source>
</evidence>